<feature type="region of interest" description="Disordered" evidence="1">
    <location>
        <begin position="72"/>
        <end position="130"/>
    </location>
</feature>
<dbReference type="Proteomes" id="UP001295444">
    <property type="component" value="Chromosome 01"/>
</dbReference>
<organism evidence="2 3">
    <name type="scientific">Pelobates cultripes</name>
    <name type="common">Western spadefoot toad</name>
    <dbReference type="NCBI Taxonomy" id="61616"/>
    <lineage>
        <taxon>Eukaryota</taxon>
        <taxon>Metazoa</taxon>
        <taxon>Chordata</taxon>
        <taxon>Craniata</taxon>
        <taxon>Vertebrata</taxon>
        <taxon>Euteleostomi</taxon>
        <taxon>Amphibia</taxon>
        <taxon>Batrachia</taxon>
        <taxon>Anura</taxon>
        <taxon>Pelobatoidea</taxon>
        <taxon>Pelobatidae</taxon>
        <taxon>Pelobates</taxon>
    </lineage>
</organism>
<protein>
    <submittedName>
        <fullName evidence="2">Uncharacterized protein</fullName>
    </submittedName>
</protein>
<feature type="compositionally biased region" description="Polar residues" evidence="1">
    <location>
        <begin position="9"/>
        <end position="28"/>
    </location>
</feature>
<name>A0AAD1R3X2_PELCU</name>
<evidence type="ECO:0000256" key="1">
    <source>
        <dbReference type="SAM" id="MobiDB-lite"/>
    </source>
</evidence>
<evidence type="ECO:0000313" key="2">
    <source>
        <dbReference type="EMBL" id="CAH2222986.1"/>
    </source>
</evidence>
<dbReference type="AlphaFoldDB" id="A0AAD1R3X2"/>
<gene>
    <name evidence="2" type="ORF">PECUL_23A028660</name>
</gene>
<dbReference type="EMBL" id="OW240912">
    <property type="protein sequence ID" value="CAH2222986.1"/>
    <property type="molecule type" value="Genomic_DNA"/>
</dbReference>
<feature type="compositionally biased region" description="Polar residues" evidence="1">
    <location>
        <begin position="78"/>
        <end position="90"/>
    </location>
</feature>
<sequence length="130" mass="13801">MRAPRARSRQTSNTILPDDSLTTESHSSCLSPYHHDFAARIQSNNPGHSQCNTQQSGLVPCFYSPNGPRATYSHIPRSINSTGIQSSAHGSTGCEGAGCRSELGPEVGEAAQANLSHHAGSSHHAQPDLR</sequence>
<reference evidence="2" key="1">
    <citation type="submission" date="2022-03" db="EMBL/GenBank/DDBJ databases">
        <authorList>
            <person name="Alioto T."/>
            <person name="Alioto T."/>
            <person name="Gomez Garrido J."/>
        </authorList>
    </citation>
    <scope>NUCLEOTIDE SEQUENCE</scope>
</reference>
<accession>A0AAD1R3X2</accession>
<feature type="region of interest" description="Disordered" evidence="1">
    <location>
        <begin position="1"/>
        <end position="28"/>
    </location>
</feature>
<keyword evidence="3" id="KW-1185">Reference proteome</keyword>
<evidence type="ECO:0000313" key="3">
    <source>
        <dbReference type="Proteomes" id="UP001295444"/>
    </source>
</evidence>
<proteinExistence type="predicted"/>